<dbReference type="PANTHER" id="PTHR31621:SF1">
    <property type="entry name" value="PROTEIN DMP5"/>
    <property type="match status" value="1"/>
</dbReference>
<evidence type="ECO:0000313" key="8">
    <source>
        <dbReference type="Proteomes" id="UP000604825"/>
    </source>
</evidence>
<dbReference type="EMBL" id="CAJGYO010000602">
    <property type="protein sequence ID" value="CAD6342774.1"/>
    <property type="molecule type" value="Genomic_DNA"/>
</dbReference>
<evidence type="ECO:0000256" key="5">
    <source>
        <dbReference type="ARBA" id="ARBA00023136"/>
    </source>
</evidence>
<reference evidence="7" key="1">
    <citation type="submission" date="2020-10" db="EMBL/GenBank/DDBJ databases">
        <authorList>
            <person name="Han B."/>
            <person name="Lu T."/>
            <person name="Zhao Q."/>
            <person name="Huang X."/>
            <person name="Zhao Y."/>
        </authorList>
    </citation>
    <scope>NUCLEOTIDE SEQUENCE</scope>
</reference>
<keyword evidence="8" id="KW-1185">Reference proteome</keyword>
<accession>A0A811SN85</accession>
<proteinExistence type="inferred from homology"/>
<protein>
    <submittedName>
        <fullName evidence="7">Uncharacterized protein</fullName>
    </submittedName>
</protein>
<organism evidence="7 8">
    <name type="scientific">Miscanthus lutarioriparius</name>
    <dbReference type="NCBI Taxonomy" id="422564"/>
    <lineage>
        <taxon>Eukaryota</taxon>
        <taxon>Viridiplantae</taxon>
        <taxon>Streptophyta</taxon>
        <taxon>Embryophyta</taxon>
        <taxon>Tracheophyta</taxon>
        <taxon>Spermatophyta</taxon>
        <taxon>Magnoliopsida</taxon>
        <taxon>Liliopsida</taxon>
        <taxon>Poales</taxon>
        <taxon>Poaceae</taxon>
        <taxon>PACMAD clade</taxon>
        <taxon>Panicoideae</taxon>
        <taxon>Andropogonodae</taxon>
        <taxon>Andropogoneae</taxon>
        <taxon>Saccharinae</taxon>
        <taxon>Miscanthus</taxon>
    </lineage>
</organism>
<dbReference type="PANTHER" id="PTHR31621">
    <property type="entry name" value="PROTEIN DMP3"/>
    <property type="match status" value="1"/>
</dbReference>
<evidence type="ECO:0000256" key="4">
    <source>
        <dbReference type="ARBA" id="ARBA00022989"/>
    </source>
</evidence>
<evidence type="ECO:0000256" key="3">
    <source>
        <dbReference type="ARBA" id="ARBA00022692"/>
    </source>
</evidence>
<evidence type="ECO:0000256" key="6">
    <source>
        <dbReference type="SAM" id="MobiDB-lite"/>
    </source>
</evidence>
<dbReference type="GO" id="GO:0010256">
    <property type="term" value="P:endomembrane system organization"/>
    <property type="evidence" value="ECO:0007669"/>
    <property type="project" value="TreeGrafter"/>
</dbReference>
<dbReference type="AlphaFoldDB" id="A0A811SN85"/>
<gene>
    <name evidence="7" type="ORF">NCGR_LOCUS66884</name>
</gene>
<feature type="non-terminal residue" evidence="7">
    <location>
        <position position="107"/>
    </location>
</feature>
<comment type="subcellular location">
    <subcellularLocation>
        <location evidence="1">Membrane</location>
        <topology evidence="1">Multi-pass membrane protein</topology>
    </subcellularLocation>
</comment>
<name>A0A811SN85_9POAL</name>
<dbReference type="InterPro" id="IPR007770">
    <property type="entry name" value="DMP"/>
</dbReference>
<feature type="region of interest" description="Disordered" evidence="6">
    <location>
        <begin position="10"/>
        <end position="31"/>
    </location>
</feature>
<dbReference type="Proteomes" id="UP000604825">
    <property type="component" value="Unassembled WGS sequence"/>
</dbReference>
<evidence type="ECO:0000256" key="2">
    <source>
        <dbReference type="ARBA" id="ARBA00008707"/>
    </source>
</evidence>
<evidence type="ECO:0000313" key="7">
    <source>
        <dbReference type="EMBL" id="CAD6342774.1"/>
    </source>
</evidence>
<dbReference type="GO" id="GO:0005737">
    <property type="term" value="C:cytoplasm"/>
    <property type="evidence" value="ECO:0007669"/>
    <property type="project" value="UniProtKB-ARBA"/>
</dbReference>
<dbReference type="GO" id="GO:0016020">
    <property type="term" value="C:membrane"/>
    <property type="evidence" value="ECO:0007669"/>
    <property type="project" value="UniProtKB-SubCell"/>
</dbReference>
<comment type="similarity">
    <text evidence="2">Belongs to the plant DMP1 protein family.</text>
</comment>
<comment type="caution">
    <text evidence="7">The sequence shown here is derived from an EMBL/GenBank/DDBJ whole genome shotgun (WGS) entry which is preliminary data.</text>
</comment>
<feature type="compositionally biased region" description="Low complexity" evidence="6">
    <location>
        <begin position="10"/>
        <end position="21"/>
    </location>
</feature>
<keyword evidence="5" id="KW-0472">Membrane</keyword>
<feature type="compositionally biased region" description="Polar residues" evidence="6">
    <location>
        <begin position="22"/>
        <end position="31"/>
    </location>
</feature>
<evidence type="ECO:0000256" key="1">
    <source>
        <dbReference type="ARBA" id="ARBA00004141"/>
    </source>
</evidence>
<dbReference type="Pfam" id="PF05078">
    <property type="entry name" value="DUF679"/>
    <property type="match status" value="1"/>
</dbReference>
<keyword evidence="3" id="KW-0812">Transmembrane</keyword>
<keyword evidence="4" id="KW-1133">Transmembrane helix</keyword>
<sequence>MTLAILAVTGSAGSLSSTHSSPRTTGASTTGVATRDRLWLIDYHPDAPPLPEGATRKYRLAFLDFVHAALSAAVFGVVAAMDRDAVACLCGPALARETQELINVLPL</sequence>